<dbReference type="EMBL" id="JASBAM010000001">
    <property type="protein sequence ID" value="MDT0112574.1"/>
    <property type="molecule type" value="Genomic_DNA"/>
</dbReference>
<accession>A0ABU2IJL8</accession>
<proteinExistence type="predicted"/>
<evidence type="ECO:0008006" key="3">
    <source>
        <dbReference type="Google" id="ProtNLM"/>
    </source>
</evidence>
<protein>
    <recommendedName>
        <fullName evidence="3">DNA-binding protein</fullName>
    </recommendedName>
</protein>
<dbReference type="Proteomes" id="UP001252688">
    <property type="component" value="Unassembled WGS sequence"/>
</dbReference>
<dbReference type="RefSeq" id="WP_311177964.1">
    <property type="nucleotide sequence ID" value="NZ_JASAZZ010000001.1"/>
</dbReference>
<name>A0ABU2IJL8_9LIST</name>
<organism evidence="1 2">
    <name type="scientific">Listeria cossartiae subsp. cayugensis</name>
    <dbReference type="NCBI Taxonomy" id="2713505"/>
    <lineage>
        <taxon>Bacteria</taxon>
        <taxon>Bacillati</taxon>
        <taxon>Bacillota</taxon>
        <taxon>Bacilli</taxon>
        <taxon>Bacillales</taxon>
        <taxon>Listeriaceae</taxon>
        <taxon>Listeria</taxon>
        <taxon>Listeria cossartiae</taxon>
    </lineage>
</organism>
<sequence length="119" mass="13582">MKAENKLKRTEIIKQLGVAEDAGNFAEIARLGVDLMALESVDDKAIKTRNKIELTVSEYLEYKKTFTDLEIAEICDVHYKTVYLFKKRHGLVGLLEPFRNAAVENPLVVDDLWGDGFRH</sequence>
<evidence type="ECO:0000313" key="2">
    <source>
        <dbReference type="Proteomes" id="UP001252688"/>
    </source>
</evidence>
<evidence type="ECO:0000313" key="1">
    <source>
        <dbReference type="EMBL" id="MDT0112574.1"/>
    </source>
</evidence>
<gene>
    <name evidence="1" type="ORF">QJV37_00360</name>
</gene>
<comment type="caution">
    <text evidence="1">The sequence shown here is derived from an EMBL/GenBank/DDBJ whole genome shotgun (WGS) entry which is preliminary data.</text>
</comment>
<keyword evidence="2" id="KW-1185">Reference proteome</keyword>
<reference evidence="1 2" key="1">
    <citation type="submission" date="2023-05" db="EMBL/GenBank/DDBJ databases">
        <title>A Combination of Whole Genome Sequencing and Metagenomics Reveals Diversity of Listeria spp. in Soil Collected from the Nantahala National Forest.</title>
        <authorList>
            <person name="Wang J."/>
            <person name="Schamp C.N."/>
            <person name="Hudson L.K."/>
            <person name="Chaggar H.K."/>
            <person name="Bryan D.W."/>
            <person name="Radosevich M."/>
            <person name="Denes T.G."/>
        </authorList>
    </citation>
    <scope>NUCLEOTIDE SEQUENCE [LARGE SCALE GENOMIC DNA]</scope>
    <source>
        <strain evidence="1 2">UTK S2-0002</strain>
    </source>
</reference>